<dbReference type="SMART" id="SM01168">
    <property type="entry name" value="DUF1907"/>
    <property type="match status" value="1"/>
</dbReference>
<evidence type="ECO:0000256" key="1">
    <source>
        <dbReference type="ARBA" id="ARBA00004123"/>
    </source>
</evidence>
<dbReference type="PANTHER" id="PTHR13204:SF1">
    <property type="entry name" value="ESTER HYDROLASE C11ORF54"/>
    <property type="match status" value="1"/>
</dbReference>
<dbReference type="InterPro" id="IPR015021">
    <property type="entry name" value="C11orf54_DUF1907"/>
</dbReference>
<sequence>MTTLDVEKLKIVKRSLHVPSLHEVKSVLEEELSKNFAEVKVEVVDCPDLMEAPFSLSTSGLNGDPTVLEVGGPSYLLPLVQKDKLYDIQPLLKHLNYSDKAFVIGAGAGPWPYLNCNCEMMMNVAISPSSIKNGTYVASVDKSDGNCILERLNGNETRFALLANLFVSKGETGLVLKVHVKRRTGKDDFIACMQKALACHYNDKLVGIGGTFLINNGKVKQHVMSDFSTTPLNNMKQLNEWLNFYDMSTPLVAVGTFVSSETDLDLRVQHFHSFSHHGEGGHYHIDTTPETIEYLGYFNLGTNLYRIDKPADTLQFGKD</sequence>
<dbReference type="GO" id="GO:0016788">
    <property type="term" value="F:hydrolase activity, acting on ester bonds"/>
    <property type="evidence" value="ECO:0007669"/>
    <property type="project" value="TreeGrafter"/>
</dbReference>
<comment type="caution">
    <text evidence="8">The sequence shown here is derived from an EMBL/GenBank/DDBJ whole genome shotgun (WGS) entry which is preliminary data.</text>
</comment>
<name>A0AAD9VI63_9HYME</name>
<dbReference type="AlphaFoldDB" id="A0AAD9VI63"/>
<reference evidence="8" key="2">
    <citation type="journal article" date="2023" name="Commun. Biol.">
        <title>Intrasexual cuticular hydrocarbon dimorphism in a wasp sheds light on hydrocarbon biosynthesis genes in Hymenoptera.</title>
        <authorList>
            <person name="Moris V.C."/>
            <person name="Podsiadlowski L."/>
            <person name="Martin S."/>
            <person name="Oeyen J.P."/>
            <person name="Donath A."/>
            <person name="Petersen M."/>
            <person name="Wilbrandt J."/>
            <person name="Misof B."/>
            <person name="Liedtke D."/>
            <person name="Thamm M."/>
            <person name="Scheiner R."/>
            <person name="Schmitt T."/>
            <person name="Niehuis O."/>
        </authorList>
    </citation>
    <scope>NUCLEOTIDE SEQUENCE</scope>
    <source>
        <strain evidence="8">GBR_01_08_01A</strain>
    </source>
</reference>
<keyword evidence="3" id="KW-0479">Metal-binding</keyword>
<evidence type="ECO:0000256" key="4">
    <source>
        <dbReference type="ARBA" id="ARBA00022801"/>
    </source>
</evidence>
<dbReference type="Pfam" id="PF08925">
    <property type="entry name" value="DUF1907"/>
    <property type="match status" value="1"/>
</dbReference>
<dbReference type="GO" id="GO:0008270">
    <property type="term" value="F:zinc ion binding"/>
    <property type="evidence" value="ECO:0007669"/>
    <property type="project" value="TreeGrafter"/>
</dbReference>
<keyword evidence="9" id="KW-1185">Reference proteome</keyword>
<evidence type="ECO:0000313" key="8">
    <source>
        <dbReference type="EMBL" id="KAK2575464.1"/>
    </source>
</evidence>
<dbReference type="SUPFAM" id="SSF117856">
    <property type="entry name" value="AF0104/ALDC/Ptd012-like"/>
    <property type="match status" value="1"/>
</dbReference>
<evidence type="ECO:0000256" key="3">
    <source>
        <dbReference type="ARBA" id="ARBA00022723"/>
    </source>
</evidence>
<gene>
    <name evidence="8" type="ORF">KPH14_011195</name>
</gene>
<proteinExistence type="predicted"/>
<keyword evidence="4" id="KW-0378">Hydrolase</keyword>
<keyword evidence="5" id="KW-0862">Zinc</keyword>
<evidence type="ECO:0000256" key="5">
    <source>
        <dbReference type="ARBA" id="ARBA00022833"/>
    </source>
</evidence>
<dbReference type="GO" id="GO:0005634">
    <property type="term" value="C:nucleus"/>
    <property type="evidence" value="ECO:0007669"/>
    <property type="project" value="UniProtKB-SubCell"/>
</dbReference>
<reference evidence="8" key="1">
    <citation type="submission" date="2021-08" db="EMBL/GenBank/DDBJ databases">
        <authorList>
            <person name="Misof B."/>
            <person name="Oliver O."/>
            <person name="Podsiadlowski L."/>
            <person name="Donath A."/>
            <person name="Peters R."/>
            <person name="Mayer C."/>
            <person name="Rust J."/>
            <person name="Gunkel S."/>
            <person name="Lesny P."/>
            <person name="Martin S."/>
            <person name="Oeyen J.P."/>
            <person name="Petersen M."/>
            <person name="Panagiotis P."/>
            <person name="Wilbrandt J."/>
            <person name="Tanja T."/>
        </authorList>
    </citation>
    <scope>NUCLEOTIDE SEQUENCE</scope>
    <source>
        <strain evidence="8">GBR_01_08_01A</strain>
        <tissue evidence="8">Thorax + abdomen</tissue>
    </source>
</reference>
<organism evidence="8 9">
    <name type="scientific">Odynerus spinipes</name>
    <dbReference type="NCBI Taxonomy" id="1348599"/>
    <lineage>
        <taxon>Eukaryota</taxon>
        <taxon>Metazoa</taxon>
        <taxon>Ecdysozoa</taxon>
        <taxon>Arthropoda</taxon>
        <taxon>Hexapoda</taxon>
        <taxon>Insecta</taxon>
        <taxon>Pterygota</taxon>
        <taxon>Neoptera</taxon>
        <taxon>Endopterygota</taxon>
        <taxon>Hymenoptera</taxon>
        <taxon>Apocrita</taxon>
        <taxon>Aculeata</taxon>
        <taxon>Vespoidea</taxon>
        <taxon>Vespidae</taxon>
        <taxon>Eumeninae</taxon>
        <taxon>Odynerus</taxon>
    </lineage>
</organism>
<protein>
    <recommendedName>
        <fullName evidence="7">DUF1907 domain-containing protein</fullName>
    </recommendedName>
</protein>
<dbReference type="Proteomes" id="UP001258017">
    <property type="component" value="Unassembled WGS sequence"/>
</dbReference>
<feature type="domain" description="DUF1907" evidence="7">
    <location>
        <begin position="27"/>
        <end position="307"/>
    </location>
</feature>
<keyword evidence="6" id="KW-0539">Nucleus</keyword>
<comment type="subcellular location">
    <subcellularLocation>
        <location evidence="1">Nucleus</location>
    </subcellularLocation>
</comment>
<accession>A0AAD9VI63</accession>
<evidence type="ECO:0000256" key="6">
    <source>
        <dbReference type="ARBA" id="ARBA00023242"/>
    </source>
</evidence>
<comment type="subunit">
    <text evidence="2">Monomer.</text>
</comment>
<evidence type="ECO:0000259" key="7">
    <source>
        <dbReference type="SMART" id="SM01168"/>
    </source>
</evidence>
<evidence type="ECO:0000256" key="2">
    <source>
        <dbReference type="ARBA" id="ARBA00011245"/>
    </source>
</evidence>
<dbReference type="CDD" id="cd17298">
    <property type="entry name" value="DUF1907"/>
    <property type="match status" value="1"/>
</dbReference>
<dbReference type="PANTHER" id="PTHR13204">
    <property type="entry name" value="PTD012 PROTEIN"/>
    <property type="match status" value="1"/>
</dbReference>
<dbReference type="EMBL" id="JAIFRP010004413">
    <property type="protein sequence ID" value="KAK2575464.1"/>
    <property type="molecule type" value="Genomic_DNA"/>
</dbReference>
<evidence type="ECO:0000313" key="9">
    <source>
        <dbReference type="Proteomes" id="UP001258017"/>
    </source>
</evidence>